<reference evidence="3" key="1">
    <citation type="submission" date="2016-06" db="EMBL/GenBank/DDBJ databases">
        <authorList>
            <person name="Varghese N."/>
            <person name="Submissions Spin"/>
        </authorList>
    </citation>
    <scope>NUCLEOTIDE SEQUENCE [LARGE SCALE GENOMIC DNA]</scope>
    <source>
        <strain evidence="3">DSM 43903</strain>
    </source>
</reference>
<evidence type="ECO:0008006" key="4">
    <source>
        <dbReference type="Google" id="ProtNLM"/>
    </source>
</evidence>
<evidence type="ECO:0000313" key="3">
    <source>
        <dbReference type="Proteomes" id="UP000199001"/>
    </source>
</evidence>
<proteinExistence type="predicted"/>
<accession>A0A1C6TSZ4</accession>
<dbReference type="AlphaFoldDB" id="A0A1C6TSZ4"/>
<dbReference type="STRING" id="47855.GA0070606_0490"/>
<dbReference type="SUPFAM" id="SSF52402">
    <property type="entry name" value="Adenine nucleotide alpha hydrolases-like"/>
    <property type="match status" value="1"/>
</dbReference>
<organism evidence="2 3">
    <name type="scientific">Micromonospora citrea</name>
    <dbReference type="NCBI Taxonomy" id="47855"/>
    <lineage>
        <taxon>Bacteria</taxon>
        <taxon>Bacillati</taxon>
        <taxon>Actinomycetota</taxon>
        <taxon>Actinomycetes</taxon>
        <taxon>Micromonosporales</taxon>
        <taxon>Micromonosporaceae</taxon>
        <taxon>Micromonospora</taxon>
    </lineage>
</organism>
<name>A0A1C6TSZ4_9ACTN</name>
<keyword evidence="3" id="KW-1185">Reference proteome</keyword>
<sequence>MNKVEICSSGIRTAGPMSTFPGLRAVQSKNSFELALELPSTRSLYYRMDPSGLEWGESLAAFAGDAGIPAPETWDLLAVVHGIVPAPDDALGVPGVQRLTVGSVVRVDAAGVRVGRQAPRLPDSGSLVDEVGAVLPDGEFGIAYSGGLSSTFLAVAAQRAGKRPVLVHADLGAAFAPLPLPGIPGLELRRIPMDVSELLDHHPIATELPRPPTPEVEVRRRLIARMSGAVDLPLAAGTLLEDLVSIRLPEADISDDKLLECEPFHVAGALPTLAEARRLLEEQTVHARMVAGDGPPGGRQHDSQPDRPAEKYFVPGLTAAGQEEYDIARQLRLPLWQEHTMSLPSALGRADAALAERGEAGALLPALAPQVLAAVVALSAGDIGRVERGMFRNNRPLWQAIDEHRVTGVRRAAPGYWLRLAAAEHLNAQRDKLAAGLAESPLAKAGVIDATEVAAALHDPRRMMENALPLLRLIWTDHWMRRQS</sequence>
<protein>
    <recommendedName>
        <fullName evidence="4">Asparagine synthase</fullName>
    </recommendedName>
</protein>
<feature type="compositionally biased region" description="Basic and acidic residues" evidence="1">
    <location>
        <begin position="299"/>
        <end position="308"/>
    </location>
</feature>
<dbReference type="Proteomes" id="UP000199001">
    <property type="component" value="Unassembled WGS sequence"/>
</dbReference>
<feature type="region of interest" description="Disordered" evidence="1">
    <location>
        <begin position="289"/>
        <end position="308"/>
    </location>
</feature>
<evidence type="ECO:0000256" key="1">
    <source>
        <dbReference type="SAM" id="MobiDB-lite"/>
    </source>
</evidence>
<gene>
    <name evidence="2" type="ORF">GA0070606_0490</name>
</gene>
<dbReference type="EMBL" id="FMHZ01000002">
    <property type="protein sequence ID" value="SCL44867.1"/>
    <property type="molecule type" value="Genomic_DNA"/>
</dbReference>
<evidence type="ECO:0000313" key="2">
    <source>
        <dbReference type="EMBL" id="SCL44867.1"/>
    </source>
</evidence>